<proteinExistence type="predicted"/>
<accession>A0AA36B8Z6</accession>
<reference evidence="1" key="1">
    <citation type="submission" date="2023-08" db="EMBL/GenBank/DDBJ databases">
        <authorList>
            <person name="Alioto T."/>
            <person name="Alioto T."/>
            <person name="Gomez Garrido J."/>
        </authorList>
    </citation>
    <scope>NUCLEOTIDE SEQUENCE</scope>
</reference>
<dbReference type="AlphaFoldDB" id="A0AA36B8Z6"/>
<protein>
    <submittedName>
        <fullName evidence="1">Uncharacterized protein</fullName>
    </submittedName>
</protein>
<gene>
    <name evidence="1" type="ORF">OCTVUL_1B023851</name>
</gene>
<dbReference type="Gene3D" id="3.90.280.10">
    <property type="entry name" value="PEBP-like"/>
    <property type="match status" value="1"/>
</dbReference>
<dbReference type="InterPro" id="IPR036610">
    <property type="entry name" value="PEBP-like_sf"/>
</dbReference>
<evidence type="ECO:0000313" key="2">
    <source>
        <dbReference type="Proteomes" id="UP001162480"/>
    </source>
</evidence>
<sequence>MLLMINPDEFPHSDLAYPLWIKTHITPTQLKAGVTADKKDVIPFESPSPNFGIHRYQFLLYPQKGKTVMLKSKLALTRLLRVAEFEGYNKVRPVFSYQYVIVAERGISTASDLLSQRNSSLFMIIFTFFGWLLS</sequence>
<keyword evidence="2" id="KW-1185">Reference proteome</keyword>
<dbReference type="SUPFAM" id="SSF49777">
    <property type="entry name" value="PEBP-like"/>
    <property type="match status" value="1"/>
</dbReference>
<name>A0AA36B8Z6_OCTVU</name>
<organism evidence="1 2">
    <name type="scientific">Octopus vulgaris</name>
    <name type="common">Common octopus</name>
    <dbReference type="NCBI Taxonomy" id="6645"/>
    <lineage>
        <taxon>Eukaryota</taxon>
        <taxon>Metazoa</taxon>
        <taxon>Spiralia</taxon>
        <taxon>Lophotrochozoa</taxon>
        <taxon>Mollusca</taxon>
        <taxon>Cephalopoda</taxon>
        <taxon>Coleoidea</taxon>
        <taxon>Octopodiformes</taxon>
        <taxon>Octopoda</taxon>
        <taxon>Incirrata</taxon>
        <taxon>Octopodidae</taxon>
        <taxon>Octopus</taxon>
    </lineage>
</organism>
<evidence type="ECO:0000313" key="1">
    <source>
        <dbReference type="EMBL" id="CAI9729628.1"/>
    </source>
</evidence>
<dbReference type="Proteomes" id="UP001162480">
    <property type="component" value="Chromosome 11"/>
</dbReference>
<dbReference type="EMBL" id="OX597824">
    <property type="protein sequence ID" value="CAI9729628.1"/>
    <property type="molecule type" value="Genomic_DNA"/>
</dbReference>